<dbReference type="SUPFAM" id="SSF51556">
    <property type="entry name" value="Metallo-dependent hydrolases"/>
    <property type="match status" value="1"/>
</dbReference>
<keyword evidence="7" id="KW-1185">Reference proteome</keyword>
<accession>A0A5J6J8G1</accession>
<dbReference type="GO" id="GO:0019239">
    <property type="term" value="F:deaminase activity"/>
    <property type="evidence" value="ECO:0007669"/>
    <property type="project" value="TreeGrafter"/>
</dbReference>
<dbReference type="RefSeq" id="WP_150528768.1">
    <property type="nucleotide sequence ID" value="NZ_BNBW01000011.1"/>
</dbReference>
<dbReference type="InterPro" id="IPR011059">
    <property type="entry name" value="Metal-dep_hydrolase_composite"/>
</dbReference>
<dbReference type="GO" id="GO:0046872">
    <property type="term" value="F:metal ion binding"/>
    <property type="evidence" value="ECO:0007669"/>
    <property type="project" value="UniProtKB-KW"/>
</dbReference>
<evidence type="ECO:0000256" key="4">
    <source>
        <dbReference type="ARBA" id="ARBA00022833"/>
    </source>
</evidence>
<dbReference type="Proteomes" id="UP000325563">
    <property type="component" value="Chromosome"/>
</dbReference>
<dbReference type="EC" id="3.5.3.13" evidence="6"/>
<evidence type="ECO:0000256" key="2">
    <source>
        <dbReference type="ARBA" id="ARBA00022723"/>
    </source>
</evidence>
<dbReference type="InterPro" id="IPR006680">
    <property type="entry name" value="Amidohydro-rel"/>
</dbReference>
<dbReference type="Gene3D" id="2.30.40.10">
    <property type="entry name" value="Urease, subunit C, domain 1"/>
    <property type="match status" value="1"/>
</dbReference>
<evidence type="ECO:0000313" key="6">
    <source>
        <dbReference type="EMBL" id="QEV47130.1"/>
    </source>
</evidence>
<comment type="cofactor">
    <cofactor evidence="1">
        <name>Zn(2+)</name>
        <dbReference type="ChEBI" id="CHEBI:29105"/>
    </cofactor>
</comment>
<evidence type="ECO:0000313" key="7">
    <source>
        <dbReference type="Proteomes" id="UP000325563"/>
    </source>
</evidence>
<dbReference type="InterPro" id="IPR032466">
    <property type="entry name" value="Metal_Hydrolase"/>
</dbReference>
<dbReference type="AlphaFoldDB" id="A0A5J6J8G1"/>
<dbReference type="NCBIfam" id="TIGR02022">
    <property type="entry name" value="hutF"/>
    <property type="match status" value="1"/>
</dbReference>
<dbReference type="InterPro" id="IPR010252">
    <property type="entry name" value="HutF"/>
</dbReference>
<dbReference type="EMBL" id="CP023692">
    <property type="protein sequence ID" value="QEV47130.1"/>
    <property type="molecule type" value="Genomic_DNA"/>
</dbReference>
<gene>
    <name evidence="6" type="ORF">CP980_20375</name>
</gene>
<dbReference type="Pfam" id="PF01979">
    <property type="entry name" value="Amidohydro_1"/>
    <property type="match status" value="1"/>
</dbReference>
<evidence type="ECO:0000259" key="5">
    <source>
        <dbReference type="Pfam" id="PF01979"/>
    </source>
</evidence>
<dbReference type="SUPFAM" id="SSF51338">
    <property type="entry name" value="Composite domain of metallo-dependent hydrolases"/>
    <property type="match status" value="1"/>
</dbReference>
<evidence type="ECO:0000256" key="1">
    <source>
        <dbReference type="ARBA" id="ARBA00001947"/>
    </source>
</evidence>
<evidence type="ECO:0000256" key="3">
    <source>
        <dbReference type="ARBA" id="ARBA00022801"/>
    </source>
</evidence>
<dbReference type="GO" id="GO:0050416">
    <property type="term" value="F:formimidoylglutamate deiminase activity"/>
    <property type="evidence" value="ECO:0007669"/>
    <property type="project" value="UniProtKB-EC"/>
</dbReference>
<sequence>MPVKTYWLEHAWLGTHVEPGVALTVSGGDCAAGGADGRIADLRTGVEAPPPGAEVLRGLTLPGLANAHSHAFHRALRSLVQVGSGTFWTWREFMYQVAQNLTPDTYFALARAVYAEMALAGITNVGEFHYVHHAPGGAPYADPNAMGEALIEAAAAAGIRITLLDTAYLSSGFGQAPNRHQLRFSDGTAEAWAERVSALKPREHARIGAAIHSVRAVPAGQLGTVARWAEERHAPLHVHLSEQTAENEACQAAHGRTPTQLLADHGVLGPRTVGVHNTHLTDGDIALLGGTTTGTCMCPTTERDLADGIGPATRLQHAGSPLSLGSDSHAVIDLLEEARAMELNERLRSRTRGHWTANSLLTAATEDGHAALGLPDAGRLEAGALADFTTIALDSVRTAGPLSRLGAETAVFAASAADVRHTVVAGRHIVRDGAHTLVPDVPSALAESIAAVRG</sequence>
<reference evidence="6 7" key="1">
    <citation type="submission" date="2017-09" db="EMBL/GenBank/DDBJ databases">
        <authorList>
            <person name="Lee N."/>
            <person name="Cho B.-K."/>
        </authorList>
    </citation>
    <scope>NUCLEOTIDE SEQUENCE [LARGE SCALE GENOMIC DNA]</scope>
    <source>
        <strain evidence="6 7">ATCC 27476</strain>
    </source>
</reference>
<proteinExistence type="predicted"/>
<dbReference type="PANTHER" id="PTHR11271:SF48">
    <property type="entry name" value="AMIDOHYDROLASE-RELATED DOMAIN-CONTAINING PROTEIN"/>
    <property type="match status" value="1"/>
</dbReference>
<dbReference type="KEGG" id="svn:CP980_20375"/>
<dbReference type="Gene3D" id="3.20.20.140">
    <property type="entry name" value="Metal-dependent hydrolases"/>
    <property type="match status" value="1"/>
</dbReference>
<protein>
    <submittedName>
        <fullName evidence="6">Formimidoylglutamate deiminase</fullName>
        <ecNumber evidence="6">3.5.3.13</ecNumber>
    </submittedName>
</protein>
<feature type="domain" description="Amidohydrolase-related" evidence="5">
    <location>
        <begin position="61"/>
        <end position="427"/>
    </location>
</feature>
<dbReference type="PANTHER" id="PTHR11271">
    <property type="entry name" value="GUANINE DEAMINASE"/>
    <property type="match status" value="1"/>
</dbReference>
<dbReference type="NCBIfam" id="NF006681">
    <property type="entry name" value="PRK09229.1-2"/>
    <property type="match status" value="1"/>
</dbReference>
<name>A0A5J6J8G1_STRVI</name>
<dbReference type="GeneID" id="95612899"/>
<keyword evidence="2" id="KW-0479">Metal-binding</keyword>
<organism evidence="6 7">
    <name type="scientific">Streptomyces vinaceus</name>
    <dbReference type="NCBI Taxonomy" id="1960"/>
    <lineage>
        <taxon>Bacteria</taxon>
        <taxon>Bacillati</taxon>
        <taxon>Actinomycetota</taxon>
        <taxon>Actinomycetes</taxon>
        <taxon>Kitasatosporales</taxon>
        <taxon>Streptomycetaceae</taxon>
        <taxon>Streptomyces</taxon>
    </lineage>
</organism>
<dbReference type="GO" id="GO:0005829">
    <property type="term" value="C:cytosol"/>
    <property type="evidence" value="ECO:0007669"/>
    <property type="project" value="TreeGrafter"/>
</dbReference>
<keyword evidence="4" id="KW-0862">Zinc</keyword>
<keyword evidence="3 6" id="KW-0378">Hydrolase</keyword>
<dbReference type="InterPro" id="IPR051607">
    <property type="entry name" value="Metallo-dep_hydrolases"/>
</dbReference>